<organism evidence="3 4">
    <name type="scientific">Salegentibacter mishustinae</name>
    <dbReference type="NCBI Taxonomy" id="270918"/>
    <lineage>
        <taxon>Bacteria</taxon>
        <taxon>Pseudomonadati</taxon>
        <taxon>Bacteroidota</taxon>
        <taxon>Flavobacteriia</taxon>
        <taxon>Flavobacteriales</taxon>
        <taxon>Flavobacteriaceae</taxon>
        <taxon>Salegentibacter</taxon>
    </lineage>
</organism>
<dbReference type="AlphaFoldDB" id="A0A0Q9ZK86"/>
<dbReference type="PANTHER" id="PTHR45947:SF3">
    <property type="entry name" value="SULFOQUINOVOSYL TRANSFERASE SQD2"/>
    <property type="match status" value="1"/>
</dbReference>
<dbReference type="GO" id="GO:0016758">
    <property type="term" value="F:hexosyltransferase activity"/>
    <property type="evidence" value="ECO:0007669"/>
    <property type="project" value="TreeGrafter"/>
</dbReference>
<feature type="domain" description="Glycosyltransferase subfamily 4-like N-terminal" evidence="2">
    <location>
        <begin position="16"/>
        <end position="171"/>
    </location>
</feature>
<dbReference type="InterPro" id="IPR001296">
    <property type="entry name" value="Glyco_trans_1"/>
</dbReference>
<dbReference type="InterPro" id="IPR028098">
    <property type="entry name" value="Glyco_trans_4-like_N"/>
</dbReference>
<dbReference type="InterPro" id="IPR050194">
    <property type="entry name" value="Glycosyltransferase_grp1"/>
</dbReference>
<dbReference type="Proteomes" id="UP000051643">
    <property type="component" value="Unassembled WGS sequence"/>
</dbReference>
<evidence type="ECO:0000313" key="4">
    <source>
        <dbReference type="Proteomes" id="UP000051643"/>
    </source>
</evidence>
<keyword evidence="3" id="KW-0808">Transferase</keyword>
<proteinExistence type="predicted"/>
<feature type="domain" description="Glycosyl transferase family 1" evidence="1">
    <location>
        <begin position="184"/>
        <end position="346"/>
    </location>
</feature>
<dbReference type="PANTHER" id="PTHR45947">
    <property type="entry name" value="SULFOQUINOVOSYL TRANSFERASE SQD2"/>
    <property type="match status" value="1"/>
</dbReference>
<dbReference type="OrthoDB" id="7560678at2"/>
<dbReference type="STRING" id="270918.APR42_04385"/>
<evidence type="ECO:0000259" key="1">
    <source>
        <dbReference type="Pfam" id="PF00534"/>
    </source>
</evidence>
<evidence type="ECO:0000259" key="2">
    <source>
        <dbReference type="Pfam" id="PF13439"/>
    </source>
</evidence>
<gene>
    <name evidence="3" type="ORF">APR42_04385</name>
</gene>
<dbReference type="EMBL" id="LKTP01000012">
    <property type="protein sequence ID" value="KRG29175.1"/>
    <property type="molecule type" value="Genomic_DNA"/>
</dbReference>
<name>A0A0Q9ZK86_9FLAO</name>
<dbReference type="SUPFAM" id="SSF53756">
    <property type="entry name" value="UDP-Glycosyltransferase/glycogen phosphorylase"/>
    <property type="match status" value="1"/>
</dbReference>
<dbReference type="Gene3D" id="3.40.50.2000">
    <property type="entry name" value="Glycogen Phosphorylase B"/>
    <property type="match status" value="2"/>
</dbReference>
<accession>A0A0Q9ZK86</accession>
<reference evidence="3" key="1">
    <citation type="submission" date="2015-10" db="EMBL/GenBank/DDBJ databases">
        <title>Draft genome sequence of Salegentibacter mishustinae KCTC 12263.</title>
        <authorList>
            <person name="Lin W."/>
            <person name="Zheng Q."/>
        </authorList>
    </citation>
    <scope>NUCLEOTIDE SEQUENCE [LARGE SCALE GENOMIC DNA]</scope>
    <source>
        <strain evidence="3">KCTC 12263</strain>
    </source>
</reference>
<dbReference type="Pfam" id="PF00534">
    <property type="entry name" value="Glycos_transf_1"/>
    <property type="match status" value="1"/>
</dbReference>
<comment type="caution">
    <text evidence="3">The sequence shown here is derived from an EMBL/GenBank/DDBJ whole genome shotgun (WGS) entry which is preliminary data.</text>
</comment>
<keyword evidence="4" id="KW-1185">Reference proteome</keyword>
<dbReference type="RefSeq" id="WP_057481647.1">
    <property type="nucleotide sequence ID" value="NZ_BMWR01000003.1"/>
</dbReference>
<sequence>MAKIKILHIIKSLGRGGAEMLLPETLKLHDKSKFEFHYIYFLPWKDQMRDAIIEAGGQVACFEAKNNTQLLLQAAKVIRYCKDHHIDLMHCHLPWAGFLGRWVHARTNIPMLYTEHNMQERYHKITKILNKYSFNQQSLALGVSEDVSNSIKNNINPAIPVKTLLNGVNTSSFVRKSREVPVRSEFEIPKDAIVFGNVAVFRFQKRLVEWLRVFAEIESKNSNVYGIIVGAGPLEHEIKEELKQLELEEKVFFPGLQTEVKPYFEAMDVFMMSSSFEGLPIALLEAMSMECAVVSTNAGGIKEVIRNNEDGLLCDVENWEELAGLCQILIDNPQKLNKFKMTARKRVVESFSLQRMVEELEGYYEEVGTKLQGDRVTR</sequence>
<evidence type="ECO:0000313" key="3">
    <source>
        <dbReference type="EMBL" id="KRG29175.1"/>
    </source>
</evidence>
<dbReference type="Pfam" id="PF13439">
    <property type="entry name" value="Glyco_transf_4"/>
    <property type="match status" value="1"/>
</dbReference>
<protein>
    <submittedName>
        <fullName evidence="3">Glycosyl transferase family 1</fullName>
    </submittedName>
</protein>